<keyword evidence="1" id="KW-1133">Transmembrane helix</keyword>
<dbReference type="AlphaFoldDB" id="A0A0B3VVP0"/>
<keyword evidence="1" id="KW-0472">Membrane</keyword>
<accession>A0A0B3VVP0</accession>
<feature type="transmembrane region" description="Helical" evidence="1">
    <location>
        <begin position="41"/>
        <end position="58"/>
    </location>
</feature>
<protein>
    <submittedName>
        <fullName evidence="2">Uncharacterized protein</fullName>
    </submittedName>
</protein>
<name>A0A0B3VVP0_9FIRM</name>
<keyword evidence="3" id="KW-1185">Reference proteome</keyword>
<organism evidence="2 3">
    <name type="scientific">Terrisporobacter othiniensis</name>
    <dbReference type="NCBI Taxonomy" id="1577792"/>
    <lineage>
        <taxon>Bacteria</taxon>
        <taxon>Bacillati</taxon>
        <taxon>Bacillota</taxon>
        <taxon>Clostridia</taxon>
        <taxon>Peptostreptococcales</taxon>
        <taxon>Peptostreptococcaceae</taxon>
        <taxon>Terrisporobacter</taxon>
    </lineage>
</organism>
<dbReference type="RefSeq" id="WP_039680130.1">
    <property type="nucleotide sequence ID" value="NZ_JAWGXO010000013.1"/>
</dbReference>
<gene>
    <name evidence="2" type="ORF">QX51_11880</name>
</gene>
<evidence type="ECO:0000313" key="2">
    <source>
        <dbReference type="EMBL" id="KHS56679.1"/>
    </source>
</evidence>
<comment type="caution">
    <text evidence="2">The sequence shown here is derived from an EMBL/GenBank/DDBJ whole genome shotgun (WGS) entry which is preliminary data.</text>
</comment>
<sequence>MNSSLTRIFDGLGGTGWWIIVLFFLFLAFQECWADICITDWIPFLILLLIVCSCSASDNDCDCMENNMDYNYNC</sequence>
<reference evidence="2 3" key="1">
    <citation type="submission" date="2014-12" db="EMBL/GenBank/DDBJ databases">
        <title>Draft genome sequence of Terrisporobacter sp. 08-306576, isolated from the blood culture of a bacteremia patient.</title>
        <authorList>
            <person name="Lund L.C."/>
            <person name="Sydenham T.V."/>
            <person name="Hogh S.V."/>
            <person name="Skov M.N."/>
            <person name="Kemp M."/>
            <person name="Justesen U.S."/>
        </authorList>
    </citation>
    <scope>NUCLEOTIDE SEQUENCE [LARGE SCALE GENOMIC DNA]</scope>
    <source>
        <strain evidence="2 3">08-306576</strain>
    </source>
</reference>
<keyword evidence="1" id="KW-0812">Transmembrane</keyword>
<proteinExistence type="predicted"/>
<evidence type="ECO:0000256" key="1">
    <source>
        <dbReference type="SAM" id="Phobius"/>
    </source>
</evidence>
<feature type="transmembrane region" description="Helical" evidence="1">
    <location>
        <begin position="12"/>
        <end position="29"/>
    </location>
</feature>
<dbReference type="Proteomes" id="UP000031189">
    <property type="component" value="Unassembled WGS sequence"/>
</dbReference>
<evidence type="ECO:0000313" key="3">
    <source>
        <dbReference type="Proteomes" id="UP000031189"/>
    </source>
</evidence>
<dbReference type="OrthoDB" id="1756857at2"/>
<dbReference type="EMBL" id="JWHR01000109">
    <property type="protein sequence ID" value="KHS56679.1"/>
    <property type="molecule type" value="Genomic_DNA"/>
</dbReference>